<dbReference type="EMBL" id="JAGTJQ010000010">
    <property type="protein sequence ID" value="KAH7021510.1"/>
    <property type="molecule type" value="Genomic_DNA"/>
</dbReference>
<protein>
    <submittedName>
        <fullName evidence="2">Uncharacterized protein</fullName>
    </submittedName>
</protein>
<name>A0A9P8XYS9_9PEZI</name>
<evidence type="ECO:0000313" key="2">
    <source>
        <dbReference type="EMBL" id="KAH7021510.1"/>
    </source>
</evidence>
<feature type="region of interest" description="Disordered" evidence="1">
    <location>
        <begin position="143"/>
        <end position="190"/>
    </location>
</feature>
<keyword evidence="3" id="KW-1185">Reference proteome</keyword>
<dbReference type="AlphaFoldDB" id="A0A9P8XYS9"/>
<comment type="caution">
    <text evidence="2">The sequence shown here is derived from an EMBL/GenBank/DDBJ whole genome shotgun (WGS) entry which is preliminary data.</text>
</comment>
<dbReference type="GeneID" id="70192303"/>
<organism evidence="2 3">
    <name type="scientific">Microdochium trichocladiopsis</name>
    <dbReference type="NCBI Taxonomy" id="1682393"/>
    <lineage>
        <taxon>Eukaryota</taxon>
        <taxon>Fungi</taxon>
        <taxon>Dikarya</taxon>
        <taxon>Ascomycota</taxon>
        <taxon>Pezizomycotina</taxon>
        <taxon>Sordariomycetes</taxon>
        <taxon>Xylariomycetidae</taxon>
        <taxon>Xylariales</taxon>
        <taxon>Microdochiaceae</taxon>
        <taxon>Microdochium</taxon>
    </lineage>
</organism>
<evidence type="ECO:0000256" key="1">
    <source>
        <dbReference type="SAM" id="MobiDB-lite"/>
    </source>
</evidence>
<gene>
    <name evidence="2" type="ORF">B0I36DRAFT_435299</name>
</gene>
<dbReference type="Proteomes" id="UP000756346">
    <property type="component" value="Unassembled WGS sequence"/>
</dbReference>
<evidence type="ECO:0000313" key="3">
    <source>
        <dbReference type="Proteomes" id="UP000756346"/>
    </source>
</evidence>
<accession>A0A9P8XYS9</accession>
<proteinExistence type="predicted"/>
<dbReference type="RefSeq" id="XP_046007711.1">
    <property type="nucleotide sequence ID" value="XM_046162757.1"/>
</dbReference>
<reference evidence="2" key="1">
    <citation type="journal article" date="2021" name="Nat. Commun.">
        <title>Genetic determinants of endophytism in the Arabidopsis root mycobiome.</title>
        <authorList>
            <person name="Mesny F."/>
            <person name="Miyauchi S."/>
            <person name="Thiergart T."/>
            <person name="Pickel B."/>
            <person name="Atanasova L."/>
            <person name="Karlsson M."/>
            <person name="Huettel B."/>
            <person name="Barry K.W."/>
            <person name="Haridas S."/>
            <person name="Chen C."/>
            <person name="Bauer D."/>
            <person name="Andreopoulos W."/>
            <person name="Pangilinan J."/>
            <person name="LaButti K."/>
            <person name="Riley R."/>
            <person name="Lipzen A."/>
            <person name="Clum A."/>
            <person name="Drula E."/>
            <person name="Henrissat B."/>
            <person name="Kohler A."/>
            <person name="Grigoriev I.V."/>
            <person name="Martin F.M."/>
            <person name="Hacquard S."/>
        </authorList>
    </citation>
    <scope>NUCLEOTIDE SEQUENCE</scope>
    <source>
        <strain evidence="2">MPI-CAGE-CH-0230</strain>
    </source>
</reference>
<sequence length="224" mass="24208">MTSAGVVIGKCREAPAYVVVMLVPWRSIRLEASGSVAEASLHVLDALDVGNVQPIIESMIPTVVGCCFALTARLQLHASSSCCHCQNQRVEPRSRARSATPTTVDPRLPLGGLQRTWDPGLFPCMYFPVLDHVAVAASPAESITPRKLGQGREQQQQQRHDDHGRRRPPPPPQQQRQPVRGMQDSMGLDPGAALVVSPAEARSECNALCHFPERGIESLGKAVG</sequence>